<reference evidence="1" key="2">
    <citation type="journal article" date="2015" name="Data Brief">
        <title>Shoot transcriptome of the giant reed, Arundo donax.</title>
        <authorList>
            <person name="Barrero R.A."/>
            <person name="Guerrero F.D."/>
            <person name="Moolhuijzen P."/>
            <person name="Goolsby J.A."/>
            <person name="Tidwell J."/>
            <person name="Bellgard S.E."/>
            <person name="Bellgard M.I."/>
        </authorList>
    </citation>
    <scope>NUCLEOTIDE SEQUENCE</scope>
    <source>
        <tissue evidence="1">Shoot tissue taken approximately 20 cm above the soil surface</tissue>
    </source>
</reference>
<reference evidence="1" key="1">
    <citation type="submission" date="2014-09" db="EMBL/GenBank/DDBJ databases">
        <authorList>
            <person name="Magalhaes I.L.F."/>
            <person name="Oliveira U."/>
            <person name="Santos F.R."/>
            <person name="Vidigal T.H.D.A."/>
            <person name="Brescovit A.D."/>
            <person name="Santos A.J."/>
        </authorList>
    </citation>
    <scope>NUCLEOTIDE SEQUENCE</scope>
    <source>
        <tissue evidence="1">Shoot tissue taken approximately 20 cm above the soil surface</tissue>
    </source>
</reference>
<organism evidence="1">
    <name type="scientific">Arundo donax</name>
    <name type="common">Giant reed</name>
    <name type="synonym">Donax arundinaceus</name>
    <dbReference type="NCBI Taxonomy" id="35708"/>
    <lineage>
        <taxon>Eukaryota</taxon>
        <taxon>Viridiplantae</taxon>
        <taxon>Streptophyta</taxon>
        <taxon>Embryophyta</taxon>
        <taxon>Tracheophyta</taxon>
        <taxon>Spermatophyta</taxon>
        <taxon>Magnoliopsida</taxon>
        <taxon>Liliopsida</taxon>
        <taxon>Poales</taxon>
        <taxon>Poaceae</taxon>
        <taxon>PACMAD clade</taxon>
        <taxon>Arundinoideae</taxon>
        <taxon>Arundineae</taxon>
        <taxon>Arundo</taxon>
    </lineage>
</organism>
<protein>
    <submittedName>
        <fullName evidence="1">Uncharacterized protein</fullName>
    </submittedName>
</protein>
<dbReference type="AlphaFoldDB" id="A0A0A9APE5"/>
<name>A0A0A9APE5_ARUDO</name>
<accession>A0A0A9APE5</accession>
<evidence type="ECO:0000313" key="1">
    <source>
        <dbReference type="EMBL" id="JAD53574.1"/>
    </source>
</evidence>
<proteinExistence type="predicted"/>
<sequence length="60" mass="6831">MKIGDGCAWLNILLNGEVDISSLFRGPLVAHLKMKLLHVHVLGVVVCLTELKKRFEIIWY</sequence>
<dbReference type="EMBL" id="GBRH01244321">
    <property type="protein sequence ID" value="JAD53574.1"/>
    <property type="molecule type" value="Transcribed_RNA"/>
</dbReference>